<evidence type="ECO:0000256" key="1">
    <source>
        <dbReference type="SAM" id="MobiDB-lite"/>
    </source>
</evidence>
<dbReference type="AlphaFoldDB" id="A0A183JVP9"/>
<proteinExistence type="predicted"/>
<dbReference type="WBParaSite" id="SCUD_0000679401-mRNA-1">
    <property type="protein sequence ID" value="SCUD_0000679401-mRNA-1"/>
    <property type="gene ID" value="SCUD_0000679401"/>
</dbReference>
<reference evidence="2 3" key="2">
    <citation type="submission" date="2018-11" db="EMBL/GenBank/DDBJ databases">
        <authorList>
            <consortium name="Pathogen Informatics"/>
        </authorList>
    </citation>
    <scope>NUCLEOTIDE SEQUENCE [LARGE SCALE GENOMIC DNA]</scope>
    <source>
        <strain evidence="2">Dakar</strain>
        <strain evidence="3">Dakar, Senegal</strain>
    </source>
</reference>
<organism evidence="4">
    <name type="scientific">Schistosoma curassoni</name>
    <dbReference type="NCBI Taxonomy" id="6186"/>
    <lineage>
        <taxon>Eukaryota</taxon>
        <taxon>Metazoa</taxon>
        <taxon>Spiralia</taxon>
        <taxon>Lophotrochozoa</taxon>
        <taxon>Platyhelminthes</taxon>
        <taxon>Trematoda</taxon>
        <taxon>Digenea</taxon>
        <taxon>Strigeidida</taxon>
        <taxon>Schistosomatoidea</taxon>
        <taxon>Schistosomatidae</taxon>
        <taxon>Schistosoma</taxon>
    </lineage>
</organism>
<sequence>MGRLSNKRARKIPSPSNNNNSVSYLYPCSATHFESDNVGIEPTPQLMLDDSVSNSIMSSTSRLKSIDNIKSELDNIYRQLSDMRPKAGSLSKYDDLKQELKTLAITIN</sequence>
<protein>
    <submittedName>
        <fullName evidence="2 4">Uncharacterized protein</fullName>
    </submittedName>
</protein>
<evidence type="ECO:0000313" key="4">
    <source>
        <dbReference type="WBParaSite" id="SCUD_0000679401-mRNA-1"/>
    </source>
</evidence>
<evidence type="ECO:0000313" key="2">
    <source>
        <dbReference type="EMBL" id="VDP07648.1"/>
    </source>
</evidence>
<evidence type="ECO:0000313" key="3">
    <source>
        <dbReference type="Proteomes" id="UP000279833"/>
    </source>
</evidence>
<dbReference type="EMBL" id="UZAK01017201">
    <property type="protein sequence ID" value="VDP07648.1"/>
    <property type="molecule type" value="Genomic_DNA"/>
</dbReference>
<keyword evidence="3" id="KW-1185">Reference proteome</keyword>
<feature type="region of interest" description="Disordered" evidence="1">
    <location>
        <begin position="1"/>
        <end position="21"/>
    </location>
</feature>
<reference evidence="4" key="1">
    <citation type="submission" date="2016-06" db="UniProtKB">
        <authorList>
            <consortium name="WormBaseParasite"/>
        </authorList>
    </citation>
    <scope>IDENTIFICATION</scope>
</reference>
<accession>A0A183JVP9</accession>
<gene>
    <name evidence="2" type="ORF">SCUD_LOCUS6794</name>
</gene>
<feature type="compositionally biased region" description="Basic residues" evidence="1">
    <location>
        <begin position="1"/>
        <end position="11"/>
    </location>
</feature>
<dbReference type="Proteomes" id="UP000279833">
    <property type="component" value="Unassembled WGS sequence"/>
</dbReference>
<name>A0A183JVP9_9TREM</name>